<dbReference type="Proteomes" id="UP001479436">
    <property type="component" value="Unassembled WGS sequence"/>
</dbReference>
<dbReference type="InterPro" id="IPR036852">
    <property type="entry name" value="Peptidase_S8/S53_dom_sf"/>
</dbReference>
<organism evidence="7 8">
    <name type="scientific">Basidiobolus ranarum</name>
    <dbReference type="NCBI Taxonomy" id="34480"/>
    <lineage>
        <taxon>Eukaryota</taxon>
        <taxon>Fungi</taxon>
        <taxon>Fungi incertae sedis</taxon>
        <taxon>Zoopagomycota</taxon>
        <taxon>Entomophthoromycotina</taxon>
        <taxon>Basidiobolomycetes</taxon>
        <taxon>Basidiobolales</taxon>
        <taxon>Basidiobolaceae</taxon>
        <taxon>Basidiobolus</taxon>
    </lineage>
</organism>
<keyword evidence="8" id="KW-1185">Reference proteome</keyword>
<evidence type="ECO:0000256" key="1">
    <source>
        <dbReference type="ARBA" id="ARBA00011073"/>
    </source>
</evidence>
<feature type="domain" description="Inhibitor I9" evidence="6">
    <location>
        <begin position="46"/>
        <end position="125"/>
    </location>
</feature>
<dbReference type="PROSITE" id="PS00137">
    <property type="entry name" value="SUBTILASE_HIS"/>
    <property type="match status" value="1"/>
</dbReference>
<dbReference type="SUPFAM" id="SSF52743">
    <property type="entry name" value="Subtilisin-like"/>
    <property type="match status" value="1"/>
</dbReference>
<dbReference type="InterPro" id="IPR050131">
    <property type="entry name" value="Peptidase_S8_subtilisin-like"/>
</dbReference>
<dbReference type="InterPro" id="IPR015500">
    <property type="entry name" value="Peptidase_S8_subtilisin-rel"/>
</dbReference>
<evidence type="ECO:0000256" key="4">
    <source>
        <dbReference type="ARBA" id="ARBA00022825"/>
    </source>
</evidence>
<comment type="similarity">
    <text evidence="1 5">Belongs to the peptidase S8 family.</text>
</comment>
<dbReference type="PANTHER" id="PTHR43806">
    <property type="entry name" value="PEPTIDASE S8"/>
    <property type="match status" value="1"/>
</dbReference>
<evidence type="ECO:0000313" key="7">
    <source>
        <dbReference type="EMBL" id="KAK9764153.1"/>
    </source>
</evidence>
<dbReference type="PROSITE" id="PS00136">
    <property type="entry name" value="SUBTILASE_ASP"/>
    <property type="match status" value="1"/>
</dbReference>
<dbReference type="PRINTS" id="PR00723">
    <property type="entry name" value="SUBTILISIN"/>
</dbReference>
<comment type="caution">
    <text evidence="5">Lacks conserved residue(s) required for the propagation of feature annotation.</text>
</comment>
<name>A0ABR2WRK5_9FUNG</name>
<dbReference type="Gene3D" id="3.40.50.200">
    <property type="entry name" value="Peptidase S8/S53 domain"/>
    <property type="match status" value="1"/>
</dbReference>
<evidence type="ECO:0000256" key="5">
    <source>
        <dbReference type="PROSITE-ProRule" id="PRU01240"/>
    </source>
</evidence>
<keyword evidence="2" id="KW-0645">Protease</keyword>
<dbReference type="EMBL" id="JASJQH010000483">
    <property type="protein sequence ID" value="KAK9764153.1"/>
    <property type="molecule type" value="Genomic_DNA"/>
</dbReference>
<keyword evidence="3" id="KW-0378">Hydrolase</keyword>
<evidence type="ECO:0000256" key="3">
    <source>
        <dbReference type="ARBA" id="ARBA00022801"/>
    </source>
</evidence>
<dbReference type="PANTHER" id="PTHR43806:SF11">
    <property type="entry name" value="CEREVISIN-RELATED"/>
    <property type="match status" value="1"/>
</dbReference>
<evidence type="ECO:0000313" key="8">
    <source>
        <dbReference type="Proteomes" id="UP001479436"/>
    </source>
</evidence>
<sequence>MQMVAVAILYLKRKPGQPSYFPLGSLLAVLLTVSSAESQHPDISNRYIVKIKNGADLKKVDVFLKSKLDQFNRGRSGNSTLRNELRNKFTLENFNAYSGTLSQTLAGELRSNADVEFIEAEQIFTISGVQANPPSWDLPRISERALDTSAPYNYPDPAGQGVDVYIIDTGINVSHNEFGGRATLPISFISGESTADLHGHGTHISGTIGGATYGVAKKVNQAVRV</sequence>
<accession>A0ABR2WRK5</accession>
<comment type="caution">
    <text evidence="7">The sequence shown here is derived from an EMBL/GenBank/DDBJ whole genome shotgun (WGS) entry which is preliminary data.</text>
</comment>
<reference evidence="7 8" key="1">
    <citation type="submission" date="2023-04" db="EMBL/GenBank/DDBJ databases">
        <title>Genome of Basidiobolus ranarum AG-B5.</title>
        <authorList>
            <person name="Stajich J.E."/>
            <person name="Carter-House D."/>
            <person name="Gryganskyi A."/>
        </authorList>
    </citation>
    <scope>NUCLEOTIDE SEQUENCE [LARGE SCALE GENOMIC DNA]</scope>
    <source>
        <strain evidence="7 8">AG-B5</strain>
    </source>
</reference>
<evidence type="ECO:0000256" key="2">
    <source>
        <dbReference type="ARBA" id="ARBA00022670"/>
    </source>
</evidence>
<dbReference type="Pfam" id="PF05922">
    <property type="entry name" value="Inhibitor_I9"/>
    <property type="match status" value="1"/>
</dbReference>
<dbReference type="InterPro" id="IPR037045">
    <property type="entry name" value="S8pro/Inhibitor_I9_sf"/>
</dbReference>
<dbReference type="Gene3D" id="3.30.70.80">
    <property type="entry name" value="Peptidase S8 propeptide/proteinase inhibitor I9"/>
    <property type="match status" value="1"/>
</dbReference>
<gene>
    <name evidence="7" type="ORF">K7432_008576</name>
</gene>
<dbReference type="InterPro" id="IPR022398">
    <property type="entry name" value="Peptidase_S8_His-AS"/>
</dbReference>
<evidence type="ECO:0000259" key="6">
    <source>
        <dbReference type="Pfam" id="PF05922"/>
    </source>
</evidence>
<proteinExistence type="inferred from homology"/>
<dbReference type="PROSITE" id="PS51892">
    <property type="entry name" value="SUBTILASE"/>
    <property type="match status" value="1"/>
</dbReference>
<dbReference type="InterPro" id="IPR010259">
    <property type="entry name" value="S8pro/Inhibitor_I9"/>
</dbReference>
<dbReference type="InterPro" id="IPR023827">
    <property type="entry name" value="Peptidase_S8_Asp-AS"/>
</dbReference>
<keyword evidence="4" id="KW-0720">Serine protease</keyword>
<protein>
    <recommendedName>
        <fullName evidence="6">Inhibitor I9 domain-containing protein</fullName>
    </recommendedName>
</protein>